<dbReference type="RefSeq" id="WP_115832979.1">
    <property type="nucleotide sequence ID" value="NZ_QNUL01000022.1"/>
</dbReference>
<dbReference type="Proteomes" id="UP000256373">
    <property type="component" value="Unassembled WGS sequence"/>
</dbReference>
<dbReference type="AlphaFoldDB" id="A0A3D8Y619"/>
<evidence type="ECO:0008006" key="3">
    <source>
        <dbReference type="Google" id="ProtNLM"/>
    </source>
</evidence>
<comment type="caution">
    <text evidence="1">The sequence shown here is derived from an EMBL/GenBank/DDBJ whole genome shotgun (WGS) entry which is preliminary data.</text>
</comment>
<gene>
    <name evidence="1" type="ORF">DSL64_21385</name>
</gene>
<organism evidence="1 2">
    <name type="scientific">Dyadobacter luteus</name>
    <dbReference type="NCBI Taxonomy" id="2259619"/>
    <lineage>
        <taxon>Bacteria</taxon>
        <taxon>Pseudomonadati</taxon>
        <taxon>Bacteroidota</taxon>
        <taxon>Cytophagia</taxon>
        <taxon>Cytophagales</taxon>
        <taxon>Spirosomataceae</taxon>
        <taxon>Dyadobacter</taxon>
    </lineage>
</organism>
<protein>
    <recommendedName>
        <fullName evidence="3">Histone deacetylase</fullName>
    </recommendedName>
</protein>
<evidence type="ECO:0000313" key="2">
    <source>
        <dbReference type="Proteomes" id="UP000256373"/>
    </source>
</evidence>
<sequence>MKNLHDKVWYACYGSNILEERFLCYVRGGQPNGAKRTYDGCGDKTLPDANEDFHISSELYFAKESENWENGGVAFIRTSFEPGVSTIGRIYLVTKGQLTDIARQETNTKQGLTIDFDRAIEDGSYIFKRPSSYGNIVYLGPQNGYPIFTLTNENDLQQLTKPSKNYIETISRGIREAHNLDDKTILEYLRSKGGINGNYDDKELLEIITSDKIV</sequence>
<reference evidence="1 2" key="1">
    <citation type="submission" date="2018-07" db="EMBL/GenBank/DDBJ databases">
        <title>Dyadobacter roseus sp. nov., isolated from rose rhizosphere soil.</title>
        <authorList>
            <person name="Chen L."/>
        </authorList>
    </citation>
    <scope>NUCLEOTIDE SEQUENCE [LARGE SCALE GENOMIC DNA]</scope>
    <source>
        <strain evidence="1 2">RS19</strain>
    </source>
</reference>
<name>A0A3D8Y619_9BACT</name>
<proteinExistence type="predicted"/>
<accession>A0A3D8Y619</accession>
<evidence type="ECO:0000313" key="1">
    <source>
        <dbReference type="EMBL" id="REA58163.1"/>
    </source>
</evidence>
<dbReference type="OrthoDB" id="8538589at2"/>
<dbReference type="EMBL" id="QNUL01000022">
    <property type="protein sequence ID" value="REA58163.1"/>
    <property type="molecule type" value="Genomic_DNA"/>
</dbReference>
<dbReference type="Gene3D" id="3.10.490.10">
    <property type="entry name" value="Gamma-glutamyl cyclotransferase-like"/>
    <property type="match status" value="1"/>
</dbReference>
<keyword evidence="2" id="KW-1185">Reference proteome</keyword>